<evidence type="ECO:0000256" key="2">
    <source>
        <dbReference type="ARBA" id="ARBA00022741"/>
    </source>
</evidence>
<sequence>MKEFDYSDIEVATGGFALENLIGKGSHGCVYRGVLGGGKRVAVKAPSQGLRLLGDGEKLENEIDVLASVRGRYLVNLLGISRSPAHGGQRLLVIEHMPNGSLHDLLHGASPAAAAPPAWPWRAVVALQVARAVRTLHEAAPPVIHRDIKSANIMFDERWNARLADFSLAVRETHEGAHSPPAGTIGYLDPGYTAPGKLSPKNDVFSFGVVLLELVSCRMAMDAACITTSIVAWALPLIRDGRVLEVSDQRVALTCSMERALGRVLDVAARCVSSDEKGRPSMGEVVAELQAVVEQMRSRRRRLLKALFWAGGSMLRPCTGTPRTKRRIVCRDHLVHDENDKCGHRSG</sequence>
<dbReference type="SMART" id="SM00220">
    <property type="entry name" value="S_TKc"/>
    <property type="match status" value="1"/>
</dbReference>
<comment type="similarity">
    <text evidence="6">Belongs to the protein kinase superfamily.</text>
</comment>
<dbReference type="PROSITE" id="PS50011">
    <property type="entry name" value="PROTEIN_KINASE_DOM"/>
    <property type="match status" value="1"/>
</dbReference>
<evidence type="ECO:0000256" key="5">
    <source>
        <dbReference type="PROSITE-ProRule" id="PRU10141"/>
    </source>
</evidence>
<keyword evidence="4 5" id="KW-0067">ATP-binding</keyword>
<evidence type="ECO:0000256" key="3">
    <source>
        <dbReference type="ARBA" id="ARBA00022777"/>
    </source>
</evidence>
<keyword evidence="2 5" id="KW-0547">Nucleotide-binding</keyword>
<evidence type="ECO:0000256" key="1">
    <source>
        <dbReference type="ARBA" id="ARBA00022679"/>
    </source>
</evidence>
<evidence type="ECO:0000256" key="6">
    <source>
        <dbReference type="RuleBase" id="RU000304"/>
    </source>
</evidence>
<dbReference type="EMBL" id="NMUH01002374">
    <property type="protein sequence ID" value="MQL99581.1"/>
    <property type="molecule type" value="Genomic_DNA"/>
</dbReference>
<evidence type="ECO:0000256" key="4">
    <source>
        <dbReference type="ARBA" id="ARBA00022840"/>
    </source>
</evidence>
<evidence type="ECO:0000313" key="8">
    <source>
        <dbReference type="EMBL" id="MQL99581.1"/>
    </source>
</evidence>
<dbReference type="PANTHER" id="PTHR46146:SF23">
    <property type="entry name" value="PROTEIN KINASE DOMAIN-CONTAINING PROTEIN"/>
    <property type="match status" value="1"/>
</dbReference>
<organism evidence="8 9">
    <name type="scientific">Colocasia esculenta</name>
    <name type="common">Wild taro</name>
    <name type="synonym">Arum esculentum</name>
    <dbReference type="NCBI Taxonomy" id="4460"/>
    <lineage>
        <taxon>Eukaryota</taxon>
        <taxon>Viridiplantae</taxon>
        <taxon>Streptophyta</taxon>
        <taxon>Embryophyta</taxon>
        <taxon>Tracheophyta</taxon>
        <taxon>Spermatophyta</taxon>
        <taxon>Magnoliopsida</taxon>
        <taxon>Liliopsida</taxon>
        <taxon>Araceae</taxon>
        <taxon>Aroideae</taxon>
        <taxon>Colocasieae</taxon>
        <taxon>Colocasia</taxon>
    </lineage>
</organism>
<keyword evidence="1" id="KW-0808">Transferase</keyword>
<gene>
    <name evidence="8" type="ORF">Taro_032309</name>
</gene>
<dbReference type="Proteomes" id="UP000652761">
    <property type="component" value="Unassembled WGS sequence"/>
</dbReference>
<comment type="caution">
    <text evidence="8">The sequence shown here is derived from an EMBL/GenBank/DDBJ whole genome shotgun (WGS) entry which is preliminary data.</text>
</comment>
<dbReference type="PROSITE" id="PS00107">
    <property type="entry name" value="PROTEIN_KINASE_ATP"/>
    <property type="match status" value="1"/>
</dbReference>
<keyword evidence="6" id="KW-0723">Serine/threonine-protein kinase</keyword>
<dbReference type="AlphaFoldDB" id="A0A843VR21"/>
<dbReference type="GO" id="GO:0005524">
    <property type="term" value="F:ATP binding"/>
    <property type="evidence" value="ECO:0007669"/>
    <property type="project" value="UniProtKB-UniRule"/>
</dbReference>
<dbReference type="Gene3D" id="1.10.510.10">
    <property type="entry name" value="Transferase(Phosphotransferase) domain 1"/>
    <property type="match status" value="1"/>
</dbReference>
<dbReference type="SMR" id="A0A843VR21"/>
<feature type="domain" description="Protein kinase" evidence="7">
    <location>
        <begin position="16"/>
        <end position="293"/>
    </location>
</feature>
<dbReference type="OrthoDB" id="4062651at2759"/>
<proteinExistence type="inferred from homology"/>
<dbReference type="Gene3D" id="3.30.200.20">
    <property type="entry name" value="Phosphorylase Kinase, domain 1"/>
    <property type="match status" value="1"/>
</dbReference>
<dbReference type="PROSITE" id="PS00108">
    <property type="entry name" value="PROTEIN_KINASE_ST"/>
    <property type="match status" value="1"/>
</dbReference>
<name>A0A843VR21_COLES</name>
<dbReference type="InterPro" id="IPR000719">
    <property type="entry name" value="Prot_kinase_dom"/>
</dbReference>
<protein>
    <recommendedName>
        <fullName evidence="7">Protein kinase domain-containing protein</fullName>
    </recommendedName>
</protein>
<keyword evidence="3" id="KW-0418">Kinase</keyword>
<dbReference type="GO" id="GO:0004674">
    <property type="term" value="F:protein serine/threonine kinase activity"/>
    <property type="evidence" value="ECO:0007669"/>
    <property type="project" value="UniProtKB-KW"/>
</dbReference>
<accession>A0A843VR21</accession>
<keyword evidence="9" id="KW-1185">Reference proteome</keyword>
<dbReference type="PANTHER" id="PTHR46146">
    <property type="entry name" value="SERINE/THREONINE-PROTEIN KINASE-LIKE PROTEIN CCR4"/>
    <property type="match status" value="1"/>
</dbReference>
<reference evidence="8" key="1">
    <citation type="submission" date="2017-07" db="EMBL/GenBank/DDBJ databases">
        <title>Taro Niue Genome Assembly and Annotation.</title>
        <authorList>
            <person name="Atibalentja N."/>
            <person name="Keating K."/>
            <person name="Fields C.J."/>
        </authorList>
    </citation>
    <scope>NUCLEOTIDE SEQUENCE</scope>
    <source>
        <strain evidence="8">Niue_2</strain>
        <tissue evidence="8">Leaf</tissue>
    </source>
</reference>
<dbReference type="SUPFAM" id="SSF56112">
    <property type="entry name" value="Protein kinase-like (PK-like)"/>
    <property type="match status" value="1"/>
</dbReference>
<dbReference type="InterPro" id="IPR017441">
    <property type="entry name" value="Protein_kinase_ATP_BS"/>
</dbReference>
<evidence type="ECO:0000313" key="9">
    <source>
        <dbReference type="Proteomes" id="UP000652761"/>
    </source>
</evidence>
<evidence type="ECO:0000259" key="7">
    <source>
        <dbReference type="PROSITE" id="PS50011"/>
    </source>
</evidence>
<dbReference type="InterPro" id="IPR011009">
    <property type="entry name" value="Kinase-like_dom_sf"/>
</dbReference>
<feature type="binding site" evidence="5">
    <location>
        <position position="44"/>
    </location>
    <ligand>
        <name>ATP</name>
        <dbReference type="ChEBI" id="CHEBI:30616"/>
    </ligand>
</feature>
<dbReference type="Pfam" id="PF00069">
    <property type="entry name" value="Pkinase"/>
    <property type="match status" value="1"/>
</dbReference>
<dbReference type="InterPro" id="IPR008271">
    <property type="entry name" value="Ser/Thr_kinase_AS"/>
</dbReference>